<dbReference type="EMBL" id="JASBWT010000031">
    <property type="protein sequence ID" value="KAJ9093404.1"/>
    <property type="molecule type" value="Genomic_DNA"/>
</dbReference>
<evidence type="ECO:0000313" key="2">
    <source>
        <dbReference type="Proteomes" id="UP001227268"/>
    </source>
</evidence>
<accession>A0ACC2V318</accession>
<keyword evidence="2" id="KW-1185">Reference proteome</keyword>
<gene>
    <name evidence="1" type="ORF">QFC21_006434</name>
</gene>
<protein>
    <submittedName>
        <fullName evidence="1">Uncharacterized protein</fullName>
    </submittedName>
</protein>
<evidence type="ECO:0000313" key="1">
    <source>
        <dbReference type="EMBL" id="KAJ9093404.1"/>
    </source>
</evidence>
<proteinExistence type="predicted"/>
<comment type="caution">
    <text evidence="1">The sequence shown here is derived from an EMBL/GenBank/DDBJ whole genome shotgun (WGS) entry which is preliminary data.</text>
</comment>
<sequence length="423" mass="46585">MGDEHKPSTPQPVTARDFSKVPAYPQSLSPDIIKRDKNPTPPPVLEGSILLEQGLPINPDLPAKDVLFIFVNFASYMKSPHEGASGVQDRELKHASRLLDHARELQANKRNRVNILHVKYRFAEPTAPESGSRRVPQPFATMLDPVLKIDQRESSGLSRYMLKESPTNFSLFDRCKGPTGSFSPPVSQAIFEYMIRNISPLPRFFVWSQVGAKVINSQLGIVSQWCSSATPPITMFSPTETRLRKMTEHLQHAIDIELYAMFEAVTSPTVSPSGNANPDTVSSGQALHTMWPGNYASLRSSSGAADSYYRAREKVMRQFGVIRPSYSSVRGGSYPQSSGSLGLFGVQNSAGQMELEDLIDVLGLGASPETKKERMGHILAPVLDRRRSSVKIMTPLHSVSGKTKADTSSSLEHPKHSSAAAWR</sequence>
<dbReference type="Proteomes" id="UP001227268">
    <property type="component" value="Unassembled WGS sequence"/>
</dbReference>
<organism evidence="1 2">
    <name type="scientific">Naganishia friedmannii</name>
    <dbReference type="NCBI Taxonomy" id="89922"/>
    <lineage>
        <taxon>Eukaryota</taxon>
        <taxon>Fungi</taxon>
        <taxon>Dikarya</taxon>
        <taxon>Basidiomycota</taxon>
        <taxon>Agaricomycotina</taxon>
        <taxon>Tremellomycetes</taxon>
        <taxon>Filobasidiales</taxon>
        <taxon>Filobasidiaceae</taxon>
        <taxon>Naganishia</taxon>
    </lineage>
</organism>
<reference evidence="1" key="1">
    <citation type="submission" date="2023-04" db="EMBL/GenBank/DDBJ databases">
        <title>Draft Genome sequencing of Naganishia species isolated from polar environments using Oxford Nanopore Technology.</title>
        <authorList>
            <person name="Leo P."/>
            <person name="Venkateswaran K."/>
        </authorList>
    </citation>
    <scope>NUCLEOTIDE SEQUENCE</scope>
    <source>
        <strain evidence="1">MNA-CCFEE 5423</strain>
    </source>
</reference>
<name>A0ACC2V318_9TREE</name>